<accession>A0A9J6DKW8</accession>
<feature type="compositionally biased region" description="Low complexity" evidence="1">
    <location>
        <begin position="180"/>
        <end position="191"/>
    </location>
</feature>
<evidence type="ECO:0000313" key="2">
    <source>
        <dbReference type="EMBL" id="KAH8022598.1"/>
    </source>
</evidence>
<name>A0A9J6DKW8_RHIMP</name>
<dbReference type="VEuPathDB" id="VectorBase:LOC119172307"/>
<dbReference type="Proteomes" id="UP000821866">
    <property type="component" value="Chromosome 6"/>
</dbReference>
<feature type="region of interest" description="Disordered" evidence="1">
    <location>
        <begin position="145"/>
        <end position="191"/>
    </location>
</feature>
<dbReference type="AlphaFoldDB" id="A0A9J6DKW8"/>
<protein>
    <submittedName>
        <fullName evidence="2">Uncharacterized protein</fullName>
    </submittedName>
</protein>
<evidence type="ECO:0000313" key="3">
    <source>
        <dbReference type="Proteomes" id="UP000821866"/>
    </source>
</evidence>
<reference evidence="2" key="2">
    <citation type="submission" date="2021-09" db="EMBL/GenBank/DDBJ databases">
        <authorList>
            <person name="Jia N."/>
            <person name="Wang J."/>
            <person name="Shi W."/>
            <person name="Du L."/>
            <person name="Sun Y."/>
            <person name="Zhan W."/>
            <person name="Jiang J."/>
            <person name="Wang Q."/>
            <person name="Zhang B."/>
            <person name="Ji P."/>
            <person name="Sakyi L.B."/>
            <person name="Cui X."/>
            <person name="Yuan T."/>
            <person name="Jiang B."/>
            <person name="Yang W."/>
            <person name="Lam T.T.-Y."/>
            <person name="Chang Q."/>
            <person name="Ding S."/>
            <person name="Wang X."/>
            <person name="Zhu J."/>
            <person name="Ruan X."/>
            <person name="Zhao L."/>
            <person name="Wei J."/>
            <person name="Que T."/>
            <person name="Du C."/>
            <person name="Cheng J."/>
            <person name="Dai P."/>
            <person name="Han X."/>
            <person name="Huang E."/>
            <person name="Gao Y."/>
            <person name="Liu J."/>
            <person name="Shao H."/>
            <person name="Ye R."/>
            <person name="Li L."/>
            <person name="Wei W."/>
            <person name="Wang X."/>
            <person name="Wang C."/>
            <person name="Huo Q."/>
            <person name="Li W."/>
            <person name="Guo W."/>
            <person name="Chen H."/>
            <person name="Chen S."/>
            <person name="Zhou L."/>
            <person name="Zhou L."/>
            <person name="Ni X."/>
            <person name="Tian J."/>
            <person name="Zhou Y."/>
            <person name="Sheng Y."/>
            <person name="Liu T."/>
            <person name="Pan Y."/>
            <person name="Xia L."/>
            <person name="Li J."/>
            <person name="Zhao F."/>
            <person name="Cao W."/>
        </authorList>
    </citation>
    <scope>NUCLEOTIDE SEQUENCE</scope>
    <source>
        <strain evidence="2">Rmic-2018</strain>
        <tissue evidence="2">Larvae</tissue>
    </source>
</reference>
<reference evidence="2" key="1">
    <citation type="journal article" date="2020" name="Cell">
        <title>Large-Scale Comparative Analyses of Tick Genomes Elucidate Their Genetic Diversity and Vector Capacities.</title>
        <authorList>
            <consortium name="Tick Genome and Microbiome Consortium (TIGMIC)"/>
            <person name="Jia N."/>
            <person name="Wang J."/>
            <person name="Shi W."/>
            <person name="Du L."/>
            <person name="Sun Y."/>
            <person name="Zhan W."/>
            <person name="Jiang J.F."/>
            <person name="Wang Q."/>
            <person name="Zhang B."/>
            <person name="Ji P."/>
            <person name="Bell-Sakyi L."/>
            <person name="Cui X.M."/>
            <person name="Yuan T.T."/>
            <person name="Jiang B.G."/>
            <person name="Yang W.F."/>
            <person name="Lam T.T."/>
            <person name="Chang Q.C."/>
            <person name="Ding S.J."/>
            <person name="Wang X.J."/>
            <person name="Zhu J.G."/>
            <person name="Ruan X.D."/>
            <person name="Zhao L."/>
            <person name="Wei J.T."/>
            <person name="Ye R.Z."/>
            <person name="Que T.C."/>
            <person name="Du C.H."/>
            <person name="Zhou Y.H."/>
            <person name="Cheng J.X."/>
            <person name="Dai P.F."/>
            <person name="Guo W.B."/>
            <person name="Han X.H."/>
            <person name="Huang E.J."/>
            <person name="Li L.F."/>
            <person name="Wei W."/>
            <person name="Gao Y.C."/>
            <person name="Liu J.Z."/>
            <person name="Shao H.Z."/>
            <person name="Wang X."/>
            <person name="Wang C.C."/>
            <person name="Yang T.C."/>
            <person name="Huo Q.B."/>
            <person name="Li W."/>
            <person name="Chen H.Y."/>
            <person name="Chen S.E."/>
            <person name="Zhou L.G."/>
            <person name="Ni X.B."/>
            <person name="Tian J.H."/>
            <person name="Sheng Y."/>
            <person name="Liu T."/>
            <person name="Pan Y.S."/>
            <person name="Xia L.Y."/>
            <person name="Li J."/>
            <person name="Zhao F."/>
            <person name="Cao W.C."/>
        </authorList>
    </citation>
    <scope>NUCLEOTIDE SEQUENCE</scope>
    <source>
        <strain evidence="2">Rmic-2018</strain>
    </source>
</reference>
<gene>
    <name evidence="2" type="ORF">HPB51_000898</name>
</gene>
<proteinExistence type="predicted"/>
<keyword evidence="3" id="KW-1185">Reference proteome</keyword>
<sequence length="313" mass="33245">MSLDGRFASTIQRAGLHREAPGADDRATRVADFKGEGAWGCLEERMDNIIISSSAIAGELAATGRELQLLQVSQPPLWLPWLPCTGIRGASLCYQAYKHSVFPSLPPHTPPHFATDVRLLGHPLQQHHDGPPPAMLRGALRFVPQAPPAPATLGARPPRSTRRQPRATPRAPSNPPSSAPMPTASSTTPAAAGGGQVLEVLGLADGLAAERSGAAAGASVAARGTAEAERRGQHLAAAVRQLVLRSRSEREASESCRFLSIPTAHLGDLRTAENNCKRREHHSGRREYVEVVRRASTGVGDHDGVCLLKDSTS</sequence>
<comment type="caution">
    <text evidence="2">The sequence shown here is derived from an EMBL/GenBank/DDBJ whole genome shotgun (WGS) entry which is preliminary data.</text>
</comment>
<organism evidence="2 3">
    <name type="scientific">Rhipicephalus microplus</name>
    <name type="common">Cattle tick</name>
    <name type="synonym">Boophilus microplus</name>
    <dbReference type="NCBI Taxonomy" id="6941"/>
    <lineage>
        <taxon>Eukaryota</taxon>
        <taxon>Metazoa</taxon>
        <taxon>Ecdysozoa</taxon>
        <taxon>Arthropoda</taxon>
        <taxon>Chelicerata</taxon>
        <taxon>Arachnida</taxon>
        <taxon>Acari</taxon>
        <taxon>Parasitiformes</taxon>
        <taxon>Ixodida</taxon>
        <taxon>Ixodoidea</taxon>
        <taxon>Ixodidae</taxon>
        <taxon>Rhipicephalinae</taxon>
        <taxon>Rhipicephalus</taxon>
        <taxon>Boophilus</taxon>
    </lineage>
</organism>
<dbReference type="EMBL" id="JABSTU010000008">
    <property type="protein sequence ID" value="KAH8022598.1"/>
    <property type="molecule type" value="Genomic_DNA"/>
</dbReference>
<evidence type="ECO:0000256" key="1">
    <source>
        <dbReference type="SAM" id="MobiDB-lite"/>
    </source>
</evidence>